<accession>A0A8T1V2P9</accession>
<evidence type="ECO:0000256" key="1">
    <source>
        <dbReference type="ARBA" id="ARBA00022741"/>
    </source>
</evidence>
<evidence type="ECO:0000313" key="4">
    <source>
        <dbReference type="EMBL" id="KAG7375562.1"/>
    </source>
</evidence>
<feature type="domain" description="SF3 helicase" evidence="3">
    <location>
        <begin position="802"/>
        <end position="959"/>
    </location>
</feature>
<gene>
    <name evidence="4" type="ORF">PHYPSEUDO_000648</name>
</gene>
<dbReference type="EMBL" id="JAGDFM010001071">
    <property type="protein sequence ID" value="KAG7375562.1"/>
    <property type="molecule type" value="Genomic_DNA"/>
</dbReference>
<dbReference type="InterPro" id="IPR014015">
    <property type="entry name" value="Helicase_SF3_DNA-vir"/>
</dbReference>
<dbReference type="Proteomes" id="UP000694044">
    <property type="component" value="Unassembled WGS sequence"/>
</dbReference>
<organism evidence="4 5">
    <name type="scientific">Phytophthora pseudosyringae</name>
    <dbReference type="NCBI Taxonomy" id="221518"/>
    <lineage>
        <taxon>Eukaryota</taxon>
        <taxon>Sar</taxon>
        <taxon>Stramenopiles</taxon>
        <taxon>Oomycota</taxon>
        <taxon>Peronosporomycetes</taxon>
        <taxon>Peronosporales</taxon>
        <taxon>Peronosporaceae</taxon>
        <taxon>Phytophthora</taxon>
    </lineage>
</organism>
<proteinExistence type="predicted"/>
<dbReference type="OrthoDB" id="100002at2759"/>
<protein>
    <recommendedName>
        <fullName evidence="3">SF3 helicase domain-containing protein</fullName>
    </recommendedName>
</protein>
<comment type="caution">
    <text evidence="4">The sequence shown here is derived from an EMBL/GenBank/DDBJ whole genome shotgun (WGS) entry which is preliminary data.</text>
</comment>
<keyword evidence="1" id="KW-0547">Nucleotide-binding</keyword>
<keyword evidence="5" id="KW-1185">Reference proteome</keyword>
<reference evidence="4" key="1">
    <citation type="submission" date="2021-02" db="EMBL/GenBank/DDBJ databases">
        <authorList>
            <person name="Palmer J.M."/>
        </authorList>
    </citation>
    <scope>NUCLEOTIDE SEQUENCE</scope>
    <source>
        <strain evidence="4">SCRP734</strain>
    </source>
</reference>
<dbReference type="PROSITE" id="PS51206">
    <property type="entry name" value="SF3_HELICASE_1"/>
    <property type="match status" value="1"/>
</dbReference>
<dbReference type="GO" id="GO:0005524">
    <property type="term" value="F:ATP binding"/>
    <property type="evidence" value="ECO:0007669"/>
    <property type="project" value="UniProtKB-KW"/>
</dbReference>
<dbReference type="AlphaFoldDB" id="A0A8T1V2P9"/>
<evidence type="ECO:0000256" key="2">
    <source>
        <dbReference type="ARBA" id="ARBA00022840"/>
    </source>
</evidence>
<sequence length="1120" mass="127351">MCSFIKSDGNQCKLSPKKDLCHKHINSAPIQKKNELIDVSEEFVQEDIVLPMSPNTFAAAIPAPQPESAILDSGKFASIKINSQSLFKACKAYLKEKATGTWHESFTMKEKGSDTYVHKPMRGMSLLRVEHEESKNAEIKGCRRFYWIYNSKDAKAFNEHVSRQLKAECHEVFVSPRTRMFFDIDLKLDEMEKNDFAEAMGFPLEDGGDELAVMNMVSERLAVVYRDAIAISLEENAALDDMSQFDWMATTRNRVMSNDGFKISIHLITNLMLSHAACSAIATHVQEKVIADNAEVLGINDSITDIVAEAIDPAQYRKHGSLGLPHGVKGGNISWIVKEYAIVDQSYFLTKSDQFSIEDADMINYDVKTVSCFNGLADGDFVKQALSHVDSIPDYSPDVFDIEASHMKGCVMFLRRYKPSHCSICKRTHDNDNTLKLFFNAELGFATWKCIRSKSKSSRFFAIEEPIASPDDDEIEAFAKRNLKPVETEPVKVKLAIDLDDPLECEYMSSTDGTDSDAGASNDFDLDEVRSNPELHSPMIYELCQLLPPSWFRDSKNIWNLSRALYQMPMNDPAVMRNTYALILSHHGGEWFDQKSAIAQYLSQGPATGFIVMSLSKLKSIAGGNNTEGYNIWKSKYEPKPIKEEKSKNTDESDRKSKKPSVVLKGKLIDFVKDTYRREFSTGVIFRKKTEYYFIRKFADPREFLNHIFIDDEMYQMCSQSDHKELLHFIKDVAHPEFPFMKIDHSFMGFRNGVYCLDDATFREGADIPKNIQVRVYYDVDWNIPIETPLLDAFFARQFGTDTTEFIYFMLGRTLTKLRDKFDFMVMLFGLGGTGKSLLMNLLCYAFGGGQVGIFGGTYQDCFGLSEFATKQIVASDDMPRNIAKTLPKSDFLSMQSRGRISCPVKGKTSIEVDSWLIPTIINSNDMPNYSDTSGEIIRRIMIIHFDNAIPDDEKDVSLEDKIKETEFCAFIHRCRSTYLRYCKEYAGRNAYTFCPQHFLDSRDMLRGSSNQSYQFSKSHIKYVAPEEGKPSVMISKSELKKMFNAYIKEKYNLSRAGKQTLDLDSLVSADPRMVHTAVNICKSCRGKHAKDCCADYSRTNRSKSEFVVNAVYVYKSQDE</sequence>
<evidence type="ECO:0000313" key="5">
    <source>
        <dbReference type="Proteomes" id="UP000694044"/>
    </source>
</evidence>
<name>A0A8T1V2P9_9STRA</name>
<keyword evidence="2" id="KW-0067">ATP-binding</keyword>
<evidence type="ECO:0000259" key="3">
    <source>
        <dbReference type="PROSITE" id="PS51206"/>
    </source>
</evidence>